<dbReference type="AlphaFoldDB" id="A0A090MX59"/>
<protein>
    <submittedName>
        <fullName evidence="3">F-box domain-containing protein</fullName>
    </submittedName>
</protein>
<dbReference type="CTD" id="36377229"/>
<dbReference type="RefSeq" id="XP_024504065.1">
    <property type="nucleotide sequence ID" value="XM_024650271.1"/>
</dbReference>
<name>A0A090MX59_STRRB</name>
<dbReference type="EMBL" id="LN609528">
    <property type="protein sequence ID" value="CEF64864.1"/>
    <property type="molecule type" value="Genomic_DNA"/>
</dbReference>
<evidence type="ECO:0000313" key="1">
    <source>
        <dbReference type="EMBL" id="CEF64864.1"/>
    </source>
</evidence>
<dbReference type="WBParaSite" id="SRAE_1000311700.1">
    <property type="protein sequence ID" value="SRAE_1000311700.1"/>
    <property type="gene ID" value="WBGene00259734"/>
</dbReference>
<reference evidence="1 2" key="1">
    <citation type="submission" date="2014-09" db="EMBL/GenBank/DDBJ databases">
        <authorList>
            <person name="Martin A.A."/>
        </authorList>
    </citation>
    <scope>NUCLEOTIDE SEQUENCE</scope>
    <source>
        <strain evidence="2">ED321</strain>
        <strain evidence="1">ED321 Heterogonic</strain>
    </source>
</reference>
<keyword evidence="2" id="KW-1185">Reference proteome</keyword>
<evidence type="ECO:0000313" key="2">
    <source>
        <dbReference type="Proteomes" id="UP000035682"/>
    </source>
</evidence>
<evidence type="ECO:0000313" key="4">
    <source>
        <dbReference type="WormBase" id="SRAE_1000311700"/>
    </source>
</evidence>
<dbReference type="GeneID" id="36377229"/>
<gene>
    <name evidence="1 3 4" type="ORF">SRAE_1000311700</name>
</gene>
<reference evidence="3" key="2">
    <citation type="submission" date="2020-12" db="UniProtKB">
        <authorList>
            <consortium name="WormBaseParasite"/>
        </authorList>
    </citation>
    <scope>IDENTIFICATION</scope>
</reference>
<dbReference type="Proteomes" id="UP000035682">
    <property type="component" value="Unplaced"/>
</dbReference>
<evidence type="ECO:0000313" key="3">
    <source>
        <dbReference type="WBParaSite" id="SRAE_1000311700.1"/>
    </source>
</evidence>
<proteinExistence type="predicted"/>
<accession>A0A090MX59</accession>
<organism evidence="1">
    <name type="scientific">Strongyloides ratti</name>
    <name type="common">Parasitic roundworm</name>
    <dbReference type="NCBI Taxonomy" id="34506"/>
    <lineage>
        <taxon>Eukaryota</taxon>
        <taxon>Metazoa</taxon>
        <taxon>Ecdysozoa</taxon>
        <taxon>Nematoda</taxon>
        <taxon>Chromadorea</taxon>
        <taxon>Rhabditida</taxon>
        <taxon>Tylenchina</taxon>
        <taxon>Panagrolaimomorpha</taxon>
        <taxon>Strongyloidoidea</taxon>
        <taxon>Strongyloididae</taxon>
        <taxon>Strongyloides</taxon>
    </lineage>
</organism>
<dbReference type="WormBase" id="SRAE_1000311700">
    <property type="protein sequence ID" value="SRP07608"/>
    <property type="gene ID" value="WBGene00259734"/>
</dbReference>
<sequence length="534" mass="62845">MNSECNISFIDIMRISLIRKRIIKNYLSISDLKNLSQTCQWMNYLVNNENVSRKMVWYNDMPHMKIHVPGHGFFKPLGKNNLNGVIFEKEDRYPFFLKEKKKFNKEIINIGDCICLSVENSTGNLRDKDNKIVVNKLSSEINNICKIRKYAITLRFMEYCFYNDFIIIHILSYLKHSNIKSIHIPLHSLMFGSQKYNGLKEDIFEGFNQLNEIVLFSSPAINAITTFVKNRTIINHIFKAFSKVKNATLVFRDLGCDYNSITDYIHMILEIAVKYEIKIKWDITSTFEFFNAKRNVNCSIINCNHFPLQKFVSSFSVNITNIDSFFNVKENLIYMENLETLKLKIYVSDFKMKLLNRNCEEFSLKNCKKLKKIILDFKSSSIELETEILHNDLKYLASLMPESVEKLELHNCYELTREVTEVISKYMPNIKVIIANNVSYSDYDSLESFKNLLAYISRNNVFIKIPNTVQLLAVGNVKKLSFLNDPPLNEKQVNEYSKRFSKKLSNNKDDYIFFNNIYQWDMYKNLLLNNFITF</sequence>